<keyword evidence="1" id="KW-0540">Nuclease</keyword>
<dbReference type="GO" id="GO:0016787">
    <property type="term" value="F:hydrolase activity"/>
    <property type="evidence" value="ECO:0007669"/>
    <property type="project" value="UniProtKB-KW"/>
</dbReference>
<keyword evidence="5" id="KW-0460">Magnesium</keyword>
<dbReference type="VEuPathDB" id="FungiDB:H310_01798"/>
<comment type="caution">
    <text evidence="12">The sequence shown here is derived from an EMBL/GenBank/DDBJ whole genome shotgun (WGS) entry which is preliminary data.</text>
</comment>
<keyword evidence="6" id="KW-0229">DNA integration</keyword>
<dbReference type="Proteomes" id="UP000285060">
    <property type="component" value="Unassembled WGS sequence"/>
</dbReference>
<dbReference type="PANTHER" id="PTHR42648:SF11">
    <property type="entry name" value="TRANSPOSON TY4-P GAG-POL POLYPROTEIN"/>
    <property type="match status" value="1"/>
</dbReference>
<sequence>MGHLLPREAHDEGNASGPDSHANVITLDASSDDQKAFGILIDTLEPSQYRHIEGYTHVRIAYEALVAHHKPMTKIDRIQVAMEWAKLSWDPRQETLPDSSTAVKLLALMPWEFRHIVDRLSNLPDSEKTFANTKIALEAEWKAAVRGGTIKTPRGQANEYRALFAACGRGAPKEAVVADMAEVVARPEVAKPNEATVPWPRAPATPLAKKGTGMARATMSNDQRLYILDGVFTREAAHSDVVTDNTALCHHRIGHLPVEALRTCAKAGLGLPSRINDLSKPCMDCPRAKMHRVTVPKRSTRTYKPGECWHSDTKGPLTVASVGGCRYYTAYIDDCTGYKIVKFIHSTNAVDQATNLQEVLAFSERQTGNKTKVFRSDAAQNTRNQPYVL</sequence>
<accession>A0A3R6Z4I1</accession>
<dbReference type="PROSITE" id="PS50994">
    <property type="entry name" value="INTEGRASE"/>
    <property type="match status" value="1"/>
</dbReference>
<keyword evidence="4" id="KW-0378">Hydrolase</keyword>
<dbReference type="Gene3D" id="3.30.420.10">
    <property type="entry name" value="Ribonuclease H-like superfamily/Ribonuclease H"/>
    <property type="match status" value="1"/>
</dbReference>
<dbReference type="InterPro" id="IPR001584">
    <property type="entry name" value="Integrase_cat-core"/>
</dbReference>
<dbReference type="SUPFAM" id="SSF53098">
    <property type="entry name" value="Ribonuclease H-like"/>
    <property type="match status" value="1"/>
</dbReference>
<keyword evidence="2" id="KW-0479">Metal-binding</keyword>
<evidence type="ECO:0000256" key="5">
    <source>
        <dbReference type="ARBA" id="ARBA00022842"/>
    </source>
</evidence>
<dbReference type="GO" id="GO:0003676">
    <property type="term" value="F:nucleic acid binding"/>
    <property type="evidence" value="ECO:0007669"/>
    <property type="project" value="InterPro"/>
</dbReference>
<keyword evidence="3" id="KW-0255">Endonuclease</keyword>
<keyword evidence="13" id="KW-1185">Reference proteome</keyword>
<evidence type="ECO:0000256" key="4">
    <source>
        <dbReference type="ARBA" id="ARBA00022801"/>
    </source>
</evidence>
<evidence type="ECO:0000256" key="6">
    <source>
        <dbReference type="ARBA" id="ARBA00022908"/>
    </source>
</evidence>
<keyword evidence="9" id="KW-0233">DNA recombination</keyword>
<dbReference type="GO" id="GO:0015074">
    <property type="term" value="P:DNA integration"/>
    <property type="evidence" value="ECO:0007669"/>
    <property type="project" value="UniProtKB-KW"/>
</dbReference>
<organism evidence="12 13">
    <name type="scientific">Aphanomyces invadans</name>
    <dbReference type="NCBI Taxonomy" id="157072"/>
    <lineage>
        <taxon>Eukaryota</taxon>
        <taxon>Sar</taxon>
        <taxon>Stramenopiles</taxon>
        <taxon>Oomycota</taxon>
        <taxon>Saprolegniomycetes</taxon>
        <taxon>Saprolegniales</taxon>
        <taxon>Verrucalvaceae</taxon>
        <taxon>Aphanomyces</taxon>
    </lineage>
</organism>
<feature type="compositionally biased region" description="Basic and acidic residues" evidence="10">
    <location>
        <begin position="1"/>
        <end position="13"/>
    </location>
</feature>
<gene>
    <name evidence="12" type="ORF">DYB32_004759</name>
</gene>
<dbReference type="GO" id="GO:0003964">
    <property type="term" value="F:RNA-directed DNA polymerase activity"/>
    <property type="evidence" value="ECO:0007669"/>
    <property type="project" value="UniProtKB-KW"/>
</dbReference>
<dbReference type="InterPro" id="IPR036397">
    <property type="entry name" value="RNaseH_sf"/>
</dbReference>
<keyword evidence="7" id="KW-0695">RNA-directed DNA polymerase</keyword>
<dbReference type="InterPro" id="IPR012337">
    <property type="entry name" value="RNaseH-like_sf"/>
</dbReference>
<dbReference type="InterPro" id="IPR039537">
    <property type="entry name" value="Retrotran_Ty1/copia-like"/>
</dbReference>
<keyword evidence="8" id="KW-0808">Transferase</keyword>
<dbReference type="EMBL" id="QUSY01000368">
    <property type="protein sequence ID" value="RHY29993.1"/>
    <property type="molecule type" value="Genomic_DNA"/>
</dbReference>
<feature type="domain" description="Integrase catalytic" evidence="11">
    <location>
        <begin position="301"/>
        <end position="389"/>
    </location>
</feature>
<protein>
    <recommendedName>
        <fullName evidence="11">Integrase catalytic domain-containing protein</fullName>
    </recommendedName>
</protein>
<proteinExistence type="predicted"/>
<name>A0A3R6Z4I1_9STRA</name>
<feature type="region of interest" description="Disordered" evidence="10">
    <location>
        <begin position="1"/>
        <end position="22"/>
    </location>
</feature>
<dbReference type="AlphaFoldDB" id="A0A3R6Z4I1"/>
<dbReference type="GO" id="GO:0006310">
    <property type="term" value="P:DNA recombination"/>
    <property type="evidence" value="ECO:0007669"/>
    <property type="project" value="UniProtKB-KW"/>
</dbReference>
<evidence type="ECO:0000256" key="8">
    <source>
        <dbReference type="ARBA" id="ARBA00022932"/>
    </source>
</evidence>
<evidence type="ECO:0000256" key="3">
    <source>
        <dbReference type="ARBA" id="ARBA00022759"/>
    </source>
</evidence>
<dbReference type="VEuPathDB" id="FungiDB:H310_06328"/>
<keyword evidence="8" id="KW-0239">DNA-directed DNA polymerase</keyword>
<dbReference type="GO" id="GO:0003887">
    <property type="term" value="F:DNA-directed DNA polymerase activity"/>
    <property type="evidence" value="ECO:0007669"/>
    <property type="project" value="UniProtKB-KW"/>
</dbReference>
<evidence type="ECO:0000313" key="13">
    <source>
        <dbReference type="Proteomes" id="UP000285060"/>
    </source>
</evidence>
<evidence type="ECO:0000256" key="7">
    <source>
        <dbReference type="ARBA" id="ARBA00022918"/>
    </source>
</evidence>
<reference evidence="12 13" key="1">
    <citation type="submission" date="2018-08" db="EMBL/GenBank/DDBJ databases">
        <title>Aphanomyces genome sequencing and annotation.</title>
        <authorList>
            <person name="Minardi D."/>
            <person name="Oidtmann B."/>
            <person name="Van Der Giezen M."/>
            <person name="Studholme D.J."/>
        </authorList>
    </citation>
    <scope>NUCLEOTIDE SEQUENCE [LARGE SCALE GENOMIC DNA]</scope>
    <source>
        <strain evidence="12 13">NJM0002</strain>
    </source>
</reference>
<evidence type="ECO:0000313" key="12">
    <source>
        <dbReference type="EMBL" id="RHY29993.1"/>
    </source>
</evidence>
<evidence type="ECO:0000256" key="9">
    <source>
        <dbReference type="ARBA" id="ARBA00023172"/>
    </source>
</evidence>
<dbReference type="GO" id="GO:0004519">
    <property type="term" value="F:endonuclease activity"/>
    <property type="evidence" value="ECO:0007669"/>
    <property type="project" value="UniProtKB-KW"/>
</dbReference>
<feature type="region of interest" description="Disordered" evidence="10">
    <location>
        <begin position="195"/>
        <end position="215"/>
    </location>
</feature>
<dbReference type="PANTHER" id="PTHR42648">
    <property type="entry name" value="TRANSPOSASE, PUTATIVE-RELATED"/>
    <property type="match status" value="1"/>
</dbReference>
<keyword evidence="8" id="KW-0548">Nucleotidyltransferase</keyword>
<dbReference type="GO" id="GO:0046872">
    <property type="term" value="F:metal ion binding"/>
    <property type="evidence" value="ECO:0007669"/>
    <property type="project" value="UniProtKB-KW"/>
</dbReference>
<evidence type="ECO:0000256" key="10">
    <source>
        <dbReference type="SAM" id="MobiDB-lite"/>
    </source>
</evidence>
<evidence type="ECO:0000256" key="2">
    <source>
        <dbReference type="ARBA" id="ARBA00022723"/>
    </source>
</evidence>
<evidence type="ECO:0000259" key="11">
    <source>
        <dbReference type="PROSITE" id="PS50994"/>
    </source>
</evidence>
<evidence type="ECO:0000256" key="1">
    <source>
        <dbReference type="ARBA" id="ARBA00022722"/>
    </source>
</evidence>